<dbReference type="InterPro" id="IPR011004">
    <property type="entry name" value="Trimer_LpxA-like_sf"/>
</dbReference>
<evidence type="ECO:0000313" key="2">
    <source>
        <dbReference type="Proteomes" id="UP000031623"/>
    </source>
</evidence>
<dbReference type="HOGENOM" id="CLU_064827_7_0_6"/>
<dbReference type="InterPro" id="IPR050484">
    <property type="entry name" value="Transf_Hexapept/Carb_Anhydrase"/>
</dbReference>
<dbReference type="InterPro" id="IPR047324">
    <property type="entry name" value="LbH_gamma_CA-like"/>
</dbReference>
<dbReference type="AlphaFoldDB" id="A0A090ADG8"/>
<dbReference type="STRING" id="40754.THII_1611"/>
<dbReference type="Gene3D" id="2.160.10.10">
    <property type="entry name" value="Hexapeptide repeat proteins"/>
    <property type="match status" value="1"/>
</dbReference>
<evidence type="ECO:0000313" key="1">
    <source>
        <dbReference type="EMBL" id="BAP55908.1"/>
    </source>
</evidence>
<dbReference type="EMBL" id="AP014633">
    <property type="protein sequence ID" value="BAP55908.1"/>
    <property type="molecule type" value="Genomic_DNA"/>
</dbReference>
<dbReference type="PANTHER" id="PTHR13061:SF56">
    <property type="entry name" value="PROTEIN YRDA"/>
    <property type="match status" value="1"/>
</dbReference>
<name>A0A090ADG8_9GAMM</name>
<proteinExistence type="predicted"/>
<keyword evidence="2" id="KW-1185">Reference proteome</keyword>
<dbReference type="Proteomes" id="UP000031623">
    <property type="component" value="Chromosome"/>
</dbReference>
<reference evidence="1 2" key="1">
    <citation type="journal article" date="2014" name="ISME J.">
        <title>Ecophysiology of Thioploca ingrica as revealed by the complete genome sequence supplemented with proteomic evidence.</title>
        <authorList>
            <person name="Kojima H."/>
            <person name="Ogura Y."/>
            <person name="Yamamoto N."/>
            <person name="Togashi T."/>
            <person name="Mori H."/>
            <person name="Watanabe T."/>
            <person name="Nemoto F."/>
            <person name="Kurokawa K."/>
            <person name="Hayashi T."/>
            <person name="Fukui M."/>
        </authorList>
    </citation>
    <scope>NUCLEOTIDE SEQUENCE [LARGE SCALE GENOMIC DNA]</scope>
</reference>
<organism evidence="1 2">
    <name type="scientific">Thioploca ingrica</name>
    <dbReference type="NCBI Taxonomy" id="40754"/>
    <lineage>
        <taxon>Bacteria</taxon>
        <taxon>Pseudomonadati</taxon>
        <taxon>Pseudomonadota</taxon>
        <taxon>Gammaproteobacteria</taxon>
        <taxon>Thiotrichales</taxon>
        <taxon>Thiotrichaceae</taxon>
        <taxon>Thioploca</taxon>
    </lineage>
</organism>
<sequence length="179" mass="19745">MPIRDFETYSPQIASTAYIDPLAVVIGQVIIGEYTSLWPFVVARGDINRITIEARTNIQDNTVLHVNHDGPYCLGGQALFIGEEVTVGHQSILHACTIEHHCLIGMGAIVLDGAVLQPYTLLAAGSLVSPGKVLEGGYLWRGRPAQKARLLTDAEREYFSYSANHYIELAQQHQRSNRC</sequence>
<dbReference type="KEGG" id="tig:THII_1611"/>
<accession>A0A090ADG8</accession>
<protein>
    <submittedName>
        <fullName evidence="1">Anhydrase</fullName>
    </submittedName>
</protein>
<dbReference type="CDD" id="cd04645">
    <property type="entry name" value="LbH_gamma_CA_like"/>
    <property type="match status" value="1"/>
</dbReference>
<dbReference type="SUPFAM" id="SSF51161">
    <property type="entry name" value="Trimeric LpxA-like enzymes"/>
    <property type="match status" value="1"/>
</dbReference>
<gene>
    <name evidence="1" type="ORF">THII_1611</name>
</gene>
<dbReference type="PANTHER" id="PTHR13061">
    <property type="entry name" value="DYNACTIN SUBUNIT P25"/>
    <property type="match status" value="1"/>
</dbReference>
<dbReference type="OrthoDB" id="9803036at2"/>